<dbReference type="InterPro" id="IPR013766">
    <property type="entry name" value="Thioredoxin_domain"/>
</dbReference>
<gene>
    <name evidence="16" type="ORF">INT44_005642</name>
</gene>
<keyword evidence="8" id="KW-0539">Nucleus</keyword>
<reference evidence="16" key="1">
    <citation type="submission" date="2020-12" db="EMBL/GenBank/DDBJ databases">
        <title>Metabolic potential, ecology and presence of endohyphal bacteria is reflected in genomic diversity of Mucoromycotina.</title>
        <authorList>
            <person name="Muszewska A."/>
            <person name="Okrasinska A."/>
            <person name="Steczkiewicz K."/>
            <person name="Drgas O."/>
            <person name="Orlowska M."/>
            <person name="Perlinska-Lenart U."/>
            <person name="Aleksandrzak-Piekarczyk T."/>
            <person name="Szatraj K."/>
            <person name="Zielenkiewicz U."/>
            <person name="Pilsyk S."/>
            <person name="Malc E."/>
            <person name="Mieczkowski P."/>
            <person name="Kruszewska J.S."/>
            <person name="Biernat P."/>
            <person name="Pawlowska J."/>
        </authorList>
    </citation>
    <scope>NUCLEOTIDE SEQUENCE</scope>
    <source>
        <strain evidence="16">WA0000051536</strain>
    </source>
</reference>
<dbReference type="EMBL" id="JAEPRA010000007">
    <property type="protein sequence ID" value="KAG2182663.1"/>
    <property type="molecule type" value="Genomic_DNA"/>
</dbReference>
<dbReference type="PROSITE" id="PS51352">
    <property type="entry name" value="THIOREDOXIN_2"/>
    <property type="match status" value="1"/>
</dbReference>
<dbReference type="Gene3D" id="3.40.30.10">
    <property type="entry name" value="Glutaredoxin"/>
    <property type="match status" value="1"/>
</dbReference>
<evidence type="ECO:0000256" key="14">
    <source>
        <dbReference type="SAM" id="MobiDB-lite"/>
    </source>
</evidence>
<evidence type="ECO:0000256" key="5">
    <source>
        <dbReference type="ARBA" id="ARBA00022862"/>
    </source>
</evidence>
<evidence type="ECO:0000256" key="8">
    <source>
        <dbReference type="ARBA" id="ARBA00023242"/>
    </source>
</evidence>
<organism evidence="16 17">
    <name type="scientific">Umbelopsis vinacea</name>
    <dbReference type="NCBI Taxonomy" id="44442"/>
    <lineage>
        <taxon>Eukaryota</taxon>
        <taxon>Fungi</taxon>
        <taxon>Fungi incertae sedis</taxon>
        <taxon>Mucoromycota</taxon>
        <taxon>Mucoromycotina</taxon>
        <taxon>Umbelopsidomycetes</taxon>
        <taxon>Umbelopsidales</taxon>
        <taxon>Umbelopsidaceae</taxon>
        <taxon>Umbelopsis</taxon>
    </lineage>
</organism>
<dbReference type="CDD" id="cd03017">
    <property type="entry name" value="PRX_BCP"/>
    <property type="match status" value="1"/>
</dbReference>
<sequence>MPPKRKAASAASEAIATIQAPITRLTRSRSDASAKKPKLESSITLLEEGDQLPEDLSPVTTDTGEEVRVQDLAKQSGLLIFFYPRANTPGCTTQACGFRDQYEEISADGWKVYGMSYDSPKAQTTWKTKHSLPYDLLCDPNGDVLKRLGVTKTQSGNGGGIKRSHVVIEKGGRIKSLKIGVSPAQSIAQGIEAMSGKSVSVVTEHEAAFANGSVSEPTNTVPATDSVPAVVDTTPMPTIQAEVTDTPIDSAPAVLDSTPIEVTETTADVTSVAVDTNIEETLAPADPLSTVQPTTELPAMVTAESDLPPIEPILPGFLQEQIAQLPVASMIDPVTSGVDSTSFTSNSAQNPPSISTDAPAEPAKLEEPSLGAASGLQQQL</sequence>
<dbReference type="GO" id="GO:0008379">
    <property type="term" value="F:thioredoxin peroxidase activity"/>
    <property type="evidence" value="ECO:0007669"/>
    <property type="project" value="TreeGrafter"/>
</dbReference>
<dbReference type="InterPro" id="IPR050924">
    <property type="entry name" value="Peroxiredoxin_BCP/PrxQ"/>
</dbReference>
<dbReference type="Proteomes" id="UP000612746">
    <property type="component" value="Unassembled WGS sequence"/>
</dbReference>
<dbReference type="GO" id="GO:0005634">
    <property type="term" value="C:nucleus"/>
    <property type="evidence" value="ECO:0007669"/>
    <property type="project" value="UniProtKB-SubCell"/>
</dbReference>
<feature type="region of interest" description="Disordered" evidence="14">
    <location>
        <begin position="337"/>
        <end position="380"/>
    </location>
</feature>
<dbReference type="EC" id="1.11.1.24" evidence="3"/>
<evidence type="ECO:0000313" key="17">
    <source>
        <dbReference type="Proteomes" id="UP000612746"/>
    </source>
</evidence>
<evidence type="ECO:0000256" key="12">
    <source>
        <dbReference type="ARBA" id="ARBA00049091"/>
    </source>
</evidence>
<dbReference type="OrthoDB" id="338622at2759"/>
<dbReference type="Pfam" id="PF00578">
    <property type="entry name" value="AhpC-TSA"/>
    <property type="match status" value="1"/>
</dbReference>
<comment type="catalytic activity">
    <reaction evidence="12">
        <text>a hydroperoxide + [thioredoxin]-dithiol = an alcohol + [thioredoxin]-disulfide + H2O</text>
        <dbReference type="Rhea" id="RHEA:62620"/>
        <dbReference type="Rhea" id="RHEA-COMP:10698"/>
        <dbReference type="Rhea" id="RHEA-COMP:10700"/>
        <dbReference type="ChEBI" id="CHEBI:15377"/>
        <dbReference type="ChEBI" id="CHEBI:29950"/>
        <dbReference type="ChEBI" id="CHEBI:30879"/>
        <dbReference type="ChEBI" id="CHEBI:35924"/>
        <dbReference type="ChEBI" id="CHEBI:50058"/>
        <dbReference type="EC" id="1.11.1.24"/>
    </reaction>
</comment>
<feature type="region of interest" description="Disordered" evidence="14">
    <location>
        <begin position="26"/>
        <end position="63"/>
    </location>
</feature>
<evidence type="ECO:0000313" key="16">
    <source>
        <dbReference type="EMBL" id="KAG2182663.1"/>
    </source>
</evidence>
<dbReference type="InterPro" id="IPR000866">
    <property type="entry name" value="AhpC/TSA"/>
</dbReference>
<protein>
    <recommendedName>
        <fullName evidence="3">thioredoxin-dependent peroxiredoxin</fullName>
        <ecNumber evidence="3">1.11.1.24</ecNumber>
    </recommendedName>
    <alternativeName>
        <fullName evidence="13">Nuclear thiol peroxidase</fullName>
    </alternativeName>
    <alternativeName>
        <fullName evidence="10">Thioredoxin peroxidase</fullName>
    </alternativeName>
</protein>
<evidence type="ECO:0000259" key="15">
    <source>
        <dbReference type="PROSITE" id="PS51352"/>
    </source>
</evidence>
<keyword evidence="17" id="KW-1185">Reference proteome</keyword>
<comment type="subcellular location">
    <subcellularLocation>
        <location evidence="1">Nucleus</location>
    </subcellularLocation>
</comment>
<dbReference type="AlphaFoldDB" id="A0A8H7UK28"/>
<evidence type="ECO:0000256" key="9">
    <source>
        <dbReference type="ARBA" id="ARBA00023284"/>
    </source>
</evidence>
<evidence type="ECO:0000256" key="10">
    <source>
        <dbReference type="ARBA" id="ARBA00032824"/>
    </source>
</evidence>
<dbReference type="InterPro" id="IPR036249">
    <property type="entry name" value="Thioredoxin-like_sf"/>
</dbReference>
<keyword evidence="6" id="KW-0560">Oxidoreductase</keyword>
<name>A0A8H7UK28_9FUNG</name>
<keyword evidence="7" id="KW-1015">Disulfide bond</keyword>
<dbReference type="GO" id="GO:0045454">
    <property type="term" value="P:cell redox homeostasis"/>
    <property type="evidence" value="ECO:0007669"/>
    <property type="project" value="TreeGrafter"/>
</dbReference>
<keyword evidence="5" id="KW-0049">Antioxidant</keyword>
<evidence type="ECO:0000256" key="3">
    <source>
        <dbReference type="ARBA" id="ARBA00013017"/>
    </source>
</evidence>
<proteinExistence type="inferred from homology"/>
<dbReference type="GO" id="GO:0034599">
    <property type="term" value="P:cellular response to oxidative stress"/>
    <property type="evidence" value="ECO:0007669"/>
    <property type="project" value="UniProtKB-ARBA"/>
</dbReference>
<comment type="caution">
    <text evidence="16">The sequence shown here is derived from an EMBL/GenBank/DDBJ whole genome shotgun (WGS) entry which is preliminary data.</text>
</comment>
<keyword evidence="4" id="KW-0575">Peroxidase</keyword>
<evidence type="ECO:0000256" key="4">
    <source>
        <dbReference type="ARBA" id="ARBA00022559"/>
    </source>
</evidence>
<dbReference type="PANTHER" id="PTHR42801">
    <property type="entry name" value="THIOREDOXIN-DEPENDENT PEROXIDE REDUCTASE"/>
    <property type="match status" value="1"/>
</dbReference>
<feature type="compositionally biased region" description="Basic and acidic residues" evidence="14">
    <location>
        <begin position="28"/>
        <end position="39"/>
    </location>
</feature>
<feature type="compositionally biased region" description="Polar residues" evidence="14">
    <location>
        <begin position="337"/>
        <end position="356"/>
    </location>
</feature>
<evidence type="ECO:0000256" key="11">
    <source>
        <dbReference type="ARBA" id="ARBA00038489"/>
    </source>
</evidence>
<evidence type="ECO:0000256" key="7">
    <source>
        <dbReference type="ARBA" id="ARBA00023157"/>
    </source>
</evidence>
<evidence type="ECO:0000256" key="6">
    <source>
        <dbReference type="ARBA" id="ARBA00023002"/>
    </source>
</evidence>
<dbReference type="GO" id="GO:0005737">
    <property type="term" value="C:cytoplasm"/>
    <property type="evidence" value="ECO:0007669"/>
    <property type="project" value="TreeGrafter"/>
</dbReference>
<dbReference type="PANTHER" id="PTHR42801:SF23">
    <property type="entry name" value="PEROXIREDOXIN DOT5"/>
    <property type="match status" value="1"/>
</dbReference>
<keyword evidence="9" id="KW-0676">Redox-active center</keyword>
<comment type="subunit">
    <text evidence="2">Monomer.</text>
</comment>
<comment type="similarity">
    <text evidence="11">Belongs to the peroxiredoxin family. BCP/PrxQ subfamily.</text>
</comment>
<accession>A0A8H7UK28</accession>
<dbReference type="SUPFAM" id="SSF52833">
    <property type="entry name" value="Thioredoxin-like"/>
    <property type="match status" value="1"/>
</dbReference>
<dbReference type="FunFam" id="3.40.30.10:FF:000157">
    <property type="entry name" value="DOT5p Nuclear thiol peroxidase"/>
    <property type="match status" value="1"/>
</dbReference>
<evidence type="ECO:0000256" key="13">
    <source>
        <dbReference type="ARBA" id="ARBA00077538"/>
    </source>
</evidence>
<evidence type="ECO:0000256" key="2">
    <source>
        <dbReference type="ARBA" id="ARBA00011245"/>
    </source>
</evidence>
<evidence type="ECO:0000256" key="1">
    <source>
        <dbReference type="ARBA" id="ARBA00004123"/>
    </source>
</evidence>
<feature type="domain" description="Thioredoxin" evidence="15">
    <location>
        <begin position="46"/>
        <end position="196"/>
    </location>
</feature>